<dbReference type="AlphaFoldDB" id="A0A7Y0HD18"/>
<evidence type="ECO:0000256" key="9">
    <source>
        <dbReference type="RuleBase" id="RU369079"/>
    </source>
</evidence>
<comment type="function">
    <text evidence="9">Part of the tripartite ATP-independent periplasmic (TRAP) transport system.</text>
</comment>
<keyword evidence="3" id="KW-1003">Cell membrane</keyword>
<dbReference type="EMBL" id="JABBNT010000001">
    <property type="protein sequence ID" value="NMM43326.1"/>
    <property type="molecule type" value="Genomic_DNA"/>
</dbReference>
<accession>A0A7Y0HD18</accession>
<dbReference type="GO" id="GO:0015740">
    <property type="term" value="P:C4-dicarboxylate transport"/>
    <property type="evidence" value="ECO:0007669"/>
    <property type="project" value="TreeGrafter"/>
</dbReference>
<keyword evidence="6 9" id="KW-1133">Transmembrane helix</keyword>
<dbReference type="PANTHER" id="PTHR35011:SF2">
    <property type="entry name" value="2,3-DIKETO-L-GULONATE TRAP TRANSPORTER SMALL PERMEASE PROTEIN YIAM"/>
    <property type="match status" value="1"/>
</dbReference>
<comment type="caution">
    <text evidence="11">The sequence shown here is derived from an EMBL/GenBank/DDBJ whole genome shotgun (WGS) entry which is preliminary data.</text>
</comment>
<organism evidence="11 12">
    <name type="scientific">Pacificispira spongiicola</name>
    <dbReference type="NCBI Taxonomy" id="2729598"/>
    <lineage>
        <taxon>Bacteria</taxon>
        <taxon>Pseudomonadati</taxon>
        <taxon>Pseudomonadota</taxon>
        <taxon>Alphaproteobacteria</taxon>
        <taxon>Rhodospirillales</taxon>
        <taxon>Rhodospirillaceae</taxon>
        <taxon>Pacificispira</taxon>
    </lineage>
</organism>
<evidence type="ECO:0000313" key="11">
    <source>
        <dbReference type="EMBL" id="NMM43326.1"/>
    </source>
</evidence>
<comment type="subunit">
    <text evidence="9">The complex comprises the extracytoplasmic solute receptor protein and the two transmembrane proteins.</text>
</comment>
<evidence type="ECO:0000256" key="1">
    <source>
        <dbReference type="ARBA" id="ARBA00004429"/>
    </source>
</evidence>
<dbReference type="PANTHER" id="PTHR35011">
    <property type="entry name" value="2,3-DIKETO-L-GULONATE TRAP TRANSPORTER SMALL PERMEASE PROTEIN YIAM"/>
    <property type="match status" value="1"/>
</dbReference>
<keyword evidence="7 9" id="KW-0472">Membrane</keyword>
<dbReference type="InterPro" id="IPR055348">
    <property type="entry name" value="DctQ"/>
</dbReference>
<evidence type="ECO:0000256" key="7">
    <source>
        <dbReference type="ARBA" id="ARBA00023136"/>
    </source>
</evidence>
<feature type="transmembrane region" description="Helical" evidence="9">
    <location>
        <begin position="86"/>
        <end position="109"/>
    </location>
</feature>
<comment type="subcellular location">
    <subcellularLocation>
        <location evidence="1 9">Cell inner membrane</location>
        <topology evidence="1 9">Multi-pass membrane protein</topology>
    </subcellularLocation>
</comment>
<keyword evidence="2 9" id="KW-0813">Transport</keyword>
<dbReference type="Pfam" id="PF04290">
    <property type="entry name" value="DctQ"/>
    <property type="match status" value="1"/>
</dbReference>
<dbReference type="Proteomes" id="UP000539372">
    <property type="component" value="Unassembled WGS sequence"/>
</dbReference>
<keyword evidence="4 9" id="KW-0997">Cell inner membrane</keyword>
<feature type="transmembrane region" description="Helical" evidence="9">
    <location>
        <begin position="16"/>
        <end position="37"/>
    </location>
</feature>
<dbReference type="GO" id="GO:0022857">
    <property type="term" value="F:transmembrane transporter activity"/>
    <property type="evidence" value="ECO:0007669"/>
    <property type="project" value="UniProtKB-UniRule"/>
</dbReference>
<evidence type="ECO:0000259" key="10">
    <source>
        <dbReference type="Pfam" id="PF04290"/>
    </source>
</evidence>
<keyword evidence="12" id="KW-1185">Reference proteome</keyword>
<name>A0A7Y0HD18_9PROT</name>
<comment type="similarity">
    <text evidence="8 9">Belongs to the TRAP transporter small permease family.</text>
</comment>
<evidence type="ECO:0000256" key="5">
    <source>
        <dbReference type="ARBA" id="ARBA00022692"/>
    </source>
</evidence>
<dbReference type="GO" id="GO:0005886">
    <property type="term" value="C:plasma membrane"/>
    <property type="evidence" value="ECO:0007669"/>
    <property type="project" value="UniProtKB-SubCell"/>
</dbReference>
<dbReference type="InterPro" id="IPR007387">
    <property type="entry name" value="TRAP_DctQ"/>
</dbReference>
<evidence type="ECO:0000256" key="3">
    <source>
        <dbReference type="ARBA" id="ARBA00022475"/>
    </source>
</evidence>
<evidence type="ECO:0000256" key="6">
    <source>
        <dbReference type="ARBA" id="ARBA00022989"/>
    </source>
</evidence>
<evidence type="ECO:0000313" key="12">
    <source>
        <dbReference type="Proteomes" id="UP000539372"/>
    </source>
</evidence>
<proteinExistence type="inferred from homology"/>
<dbReference type="RefSeq" id="WP_169623613.1">
    <property type="nucleotide sequence ID" value="NZ_JABBNT010000001.1"/>
</dbReference>
<feature type="transmembrane region" description="Helical" evidence="9">
    <location>
        <begin position="49"/>
        <end position="66"/>
    </location>
</feature>
<evidence type="ECO:0000256" key="2">
    <source>
        <dbReference type="ARBA" id="ARBA00022448"/>
    </source>
</evidence>
<evidence type="ECO:0000256" key="4">
    <source>
        <dbReference type="ARBA" id="ARBA00022519"/>
    </source>
</evidence>
<protein>
    <recommendedName>
        <fullName evidence="9">TRAP transporter small permease protein</fullName>
    </recommendedName>
</protein>
<feature type="domain" description="Tripartite ATP-independent periplasmic transporters DctQ component" evidence="10">
    <location>
        <begin position="26"/>
        <end position="167"/>
    </location>
</feature>
<comment type="caution">
    <text evidence="9">Lacks conserved residue(s) required for the propagation of feature annotation.</text>
</comment>
<reference evidence="11 12" key="1">
    <citation type="submission" date="2020-04" db="EMBL/GenBank/DDBJ databases">
        <title>Rhodospirillaceae bacterium KN72 isolated from deep sea.</title>
        <authorList>
            <person name="Zhang D.-C."/>
        </authorList>
    </citation>
    <scope>NUCLEOTIDE SEQUENCE [LARGE SCALE GENOMIC DNA]</scope>
    <source>
        <strain evidence="11 12">KN72</strain>
    </source>
</reference>
<keyword evidence="5 9" id="KW-0812">Transmembrane</keyword>
<gene>
    <name evidence="11" type="ORF">HH303_02470</name>
</gene>
<evidence type="ECO:0000256" key="8">
    <source>
        <dbReference type="ARBA" id="ARBA00038436"/>
    </source>
</evidence>
<sequence>MTIGSIQRPFHTVLRWLLITAIGTLLTVMTVQIVLRYGFNSSLLWAEEICRYILIWLSFLGIALAYDRGEVAALSFLGFALPRVPALIVGILCGGLSVALCIALVYYGIVYAQRAGGSEIPAMHFILEDLFGADAPDAPGTFWVYISLPVGIALLGLRLLADVVLCARAIVTGGTLRDVIGHDLTEVVE</sequence>